<dbReference type="Proteomes" id="UP000000376">
    <property type="component" value="Chromosome"/>
</dbReference>
<dbReference type="PROSITE" id="PS51892">
    <property type="entry name" value="SUBTILASE"/>
    <property type="match status" value="1"/>
</dbReference>
<reference evidence="14 15" key="1">
    <citation type="journal article" date="2010" name="Stand. Genomic Sci.">
        <title>Complete genome sequence of Arcanobacterium haemolyticum type strain (11018).</title>
        <authorList>
            <person name="Yasawong M."/>
            <person name="Teshima H."/>
            <person name="Lapidus A."/>
            <person name="Nolan M."/>
            <person name="Lucas S."/>
            <person name="Glavina Del Rio T."/>
            <person name="Tice H."/>
            <person name="Cheng J."/>
            <person name="Bruce D."/>
            <person name="Detter C."/>
            <person name="Tapia R."/>
            <person name="Han C."/>
            <person name="Goodwin L."/>
            <person name="Pitluck S."/>
            <person name="Liolios K."/>
            <person name="Ivanova N."/>
            <person name="Mavromatis K."/>
            <person name="Mikhailova N."/>
            <person name="Pati A."/>
            <person name="Chen A."/>
            <person name="Palaniappan K."/>
            <person name="Land M."/>
            <person name="Hauser L."/>
            <person name="Chang Y."/>
            <person name="Jeffries C."/>
            <person name="Rohde M."/>
            <person name="Sikorski J."/>
            <person name="Pukall R."/>
            <person name="Goker M."/>
            <person name="Woyke T."/>
            <person name="Bristow J."/>
            <person name="Eisen J."/>
            <person name="Markowitz V."/>
            <person name="Hugenholtz P."/>
            <person name="Kyrpides N."/>
            <person name="Klenk H."/>
        </authorList>
    </citation>
    <scope>NUCLEOTIDE SEQUENCE [LARGE SCALE GENOMIC DNA]</scope>
    <source>
        <strain evidence="15">ATCC 9345 / DSM 20595 / CCUG 17215 / LMG 16163 / NBRC 15585 / NCTC 8452 / 11018</strain>
    </source>
</reference>
<dbReference type="FunFam" id="3.40.50.200:FF:000022">
    <property type="entry name" value="Extracellular protease"/>
    <property type="match status" value="1"/>
</dbReference>
<feature type="compositionally biased region" description="Pro residues" evidence="11">
    <location>
        <begin position="519"/>
        <end position="534"/>
    </location>
</feature>
<evidence type="ECO:0000256" key="8">
    <source>
        <dbReference type="ARBA" id="ARBA00023145"/>
    </source>
</evidence>
<evidence type="ECO:0000259" key="13">
    <source>
        <dbReference type="Pfam" id="PF00082"/>
    </source>
</evidence>
<dbReference type="PROSITE" id="PS00136">
    <property type="entry name" value="SUBTILASE_ASP"/>
    <property type="match status" value="1"/>
</dbReference>
<dbReference type="PANTHER" id="PTHR43806">
    <property type="entry name" value="PEPTIDASE S8"/>
    <property type="match status" value="1"/>
</dbReference>
<evidence type="ECO:0000256" key="9">
    <source>
        <dbReference type="PROSITE-ProRule" id="PRU01240"/>
    </source>
</evidence>
<dbReference type="InterPro" id="IPR050131">
    <property type="entry name" value="Peptidase_S8_subtilisin-like"/>
</dbReference>
<evidence type="ECO:0000256" key="7">
    <source>
        <dbReference type="ARBA" id="ARBA00022825"/>
    </source>
</evidence>
<keyword evidence="8" id="KW-0865">Zymogen</keyword>
<dbReference type="GO" id="GO:0004252">
    <property type="term" value="F:serine-type endopeptidase activity"/>
    <property type="evidence" value="ECO:0007669"/>
    <property type="project" value="UniProtKB-UniRule"/>
</dbReference>
<evidence type="ECO:0000256" key="4">
    <source>
        <dbReference type="ARBA" id="ARBA00022670"/>
    </source>
</evidence>
<organism evidence="14 15">
    <name type="scientific">Arcanobacterium haemolyticum (strain ATCC 9345 / DSM 20595 / CCM 5947 / CCUG 17215 / LMG 16163 / NBRC 15585 / NCTC 8452 / 11018)</name>
    <dbReference type="NCBI Taxonomy" id="644284"/>
    <lineage>
        <taxon>Bacteria</taxon>
        <taxon>Bacillati</taxon>
        <taxon>Actinomycetota</taxon>
        <taxon>Actinomycetes</taxon>
        <taxon>Actinomycetales</taxon>
        <taxon>Actinomycetaceae</taxon>
        <taxon>Arcanobacterium</taxon>
    </lineage>
</organism>
<keyword evidence="15" id="KW-1185">Reference proteome</keyword>
<gene>
    <name evidence="14" type="ordered locus">Arch_0580</name>
</gene>
<feature type="active site" description="Charge relay system" evidence="9">
    <location>
        <position position="251"/>
    </location>
</feature>
<keyword evidence="3" id="KW-0964">Secreted</keyword>
<dbReference type="KEGG" id="ahe:Arch_0580"/>
<dbReference type="CDD" id="cd07496">
    <property type="entry name" value="Peptidases_S8_13"/>
    <property type="match status" value="1"/>
</dbReference>
<feature type="compositionally biased region" description="Basic and acidic residues" evidence="11">
    <location>
        <begin position="509"/>
        <end position="518"/>
    </location>
</feature>
<evidence type="ECO:0000256" key="3">
    <source>
        <dbReference type="ARBA" id="ARBA00022525"/>
    </source>
</evidence>
<dbReference type="HOGENOM" id="CLU_011263_8_1_11"/>
<keyword evidence="6 9" id="KW-0378">Hydrolase</keyword>
<dbReference type="InterPro" id="IPR000209">
    <property type="entry name" value="Peptidase_S8/S53_dom"/>
</dbReference>
<dbReference type="PANTHER" id="PTHR43806:SF11">
    <property type="entry name" value="CEREVISIN-RELATED"/>
    <property type="match status" value="1"/>
</dbReference>
<dbReference type="PROSITE" id="PS00137">
    <property type="entry name" value="SUBTILASE_HIS"/>
    <property type="match status" value="1"/>
</dbReference>
<feature type="compositionally biased region" description="Basic and acidic residues" evidence="11">
    <location>
        <begin position="213"/>
        <end position="233"/>
    </location>
</feature>
<comment type="subcellular location">
    <subcellularLocation>
        <location evidence="1">Secreted</location>
    </subcellularLocation>
</comment>
<evidence type="ECO:0000256" key="10">
    <source>
        <dbReference type="RuleBase" id="RU003355"/>
    </source>
</evidence>
<dbReference type="RefSeq" id="WP_013169817.1">
    <property type="nucleotide sequence ID" value="NC_014218.1"/>
</dbReference>
<evidence type="ECO:0000256" key="6">
    <source>
        <dbReference type="ARBA" id="ARBA00022801"/>
    </source>
</evidence>
<dbReference type="InterPro" id="IPR036852">
    <property type="entry name" value="Peptidase_S8/S53_dom_sf"/>
</dbReference>
<comment type="similarity">
    <text evidence="2 9 10">Belongs to the peptidase S8 family.</text>
</comment>
<dbReference type="Pfam" id="PF00082">
    <property type="entry name" value="Peptidase_S8"/>
    <property type="match status" value="1"/>
</dbReference>
<feature type="domain" description="Peptidase S8/S53" evidence="13">
    <location>
        <begin position="180"/>
        <end position="463"/>
    </location>
</feature>
<dbReference type="GO" id="GO:0006508">
    <property type="term" value="P:proteolysis"/>
    <property type="evidence" value="ECO:0007669"/>
    <property type="project" value="UniProtKB-KW"/>
</dbReference>
<dbReference type="InterPro" id="IPR023827">
    <property type="entry name" value="Peptidase_S8_Asp-AS"/>
</dbReference>
<dbReference type="Gene3D" id="3.40.50.200">
    <property type="entry name" value="Peptidase S8/S53 domain"/>
    <property type="match status" value="1"/>
</dbReference>
<evidence type="ECO:0000313" key="15">
    <source>
        <dbReference type="Proteomes" id="UP000000376"/>
    </source>
</evidence>
<name>D7BN20_ARCHD</name>
<evidence type="ECO:0000256" key="1">
    <source>
        <dbReference type="ARBA" id="ARBA00004613"/>
    </source>
</evidence>
<feature type="signal peptide" evidence="12">
    <location>
        <begin position="1"/>
        <end position="26"/>
    </location>
</feature>
<accession>D7BN20</accession>
<keyword evidence="5 12" id="KW-0732">Signal</keyword>
<evidence type="ECO:0000256" key="12">
    <source>
        <dbReference type="SAM" id="SignalP"/>
    </source>
</evidence>
<dbReference type="InterPro" id="IPR034176">
    <property type="entry name" value="Peptidases_S8_13"/>
</dbReference>
<dbReference type="InterPro" id="IPR023828">
    <property type="entry name" value="Peptidase_S8_Ser-AS"/>
</dbReference>
<keyword evidence="4 9" id="KW-0645">Protease</keyword>
<feature type="region of interest" description="Disordered" evidence="11">
    <location>
        <begin position="495"/>
        <end position="547"/>
    </location>
</feature>
<dbReference type="eggNOG" id="COG1404">
    <property type="taxonomic scope" value="Bacteria"/>
</dbReference>
<dbReference type="PRINTS" id="PR00723">
    <property type="entry name" value="SUBTILISIN"/>
</dbReference>
<dbReference type="SUPFAM" id="SSF52743">
    <property type="entry name" value="Subtilisin-like"/>
    <property type="match status" value="1"/>
</dbReference>
<evidence type="ECO:0000256" key="5">
    <source>
        <dbReference type="ARBA" id="ARBA00022729"/>
    </source>
</evidence>
<dbReference type="EMBL" id="CP002045">
    <property type="protein sequence ID" value="ADH92319.1"/>
    <property type="molecule type" value="Genomic_DNA"/>
</dbReference>
<feature type="active site" description="Charge relay system" evidence="9">
    <location>
        <position position="430"/>
    </location>
</feature>
<evidence type="ECO:0000256" key="2">
    <source>
        <dbReference type="ARBA" id="ARBA00011073"/>
    </source>
</evidence>
<evidence type="ECO:0000313" key="14">
    <source>
        <dbReference type="EMBL" id="ADH92319.1"/>
    </source>
</evidence>
<dbReference type="InterPro" id="IPR015500">
    <property type="entry name" value="Peptidase_S8_subtilisin-rel"/>
</dbReference>
<dbReference type="InterPro" id="IPR022398">
    <property type="entry name" value="Peptidase_S8_His-AS"/>
</dbReference>
<dbReference type="PROSITE" id="PS00138">
    <property type="entry name" value="SUBTILASE_SER"/>
    <property type="match status" value="1"/>
</dbReference>
<feature type="active site" description="Charge relay system" evidence="9">
    <location>
        <position position="189"/>
    </location>
</feature>
<dbReference type="GO" id="GO:0005576">
    <property type="term" value="C:extracellular region"/>
    <property type="evidence" value="ECO:0007669"/>
    <property type="project" value="UniProtKB-SubCell"/>
</dbReference>
<feature type="region of interest" description="Disordered" evidence="11">
    <location>
        <begin position="213"/>
        <end position="249"/>
    </location>
</feature>
<evidence type="ECO:0000256" key="11">
    <source>
        <dbReference type="SAM" id="MobiDB-lite"/>
    </source>
</evidence>
<keyword evidence="7 9" id="KW-0720">Serine protease</keyword>
<dbReference type="AlphaFoldDB" id="D7BN20"/>
<sequence length="640" mass="67674">MRKKSIIKLVGSCAAAASLVIGSVGAYSVAEAANVPDQQVQGERTDQFVIKYKDGTDAAEIIEKSKEVDGLQERLPDDEQKRIDDAVTGEGVQVTESRATANGAAAISLNKKLTKESSEALVDELEKDPDVEFVEPVYIAHALDINEDEVRRGIYTSYQWNLQNGVGGINAKEAWANSRGKGVTVAVLDTGIVSHPELDSQLVQGIDLISDPYRARDNNGRDSNPRDEGDWMRAGECGGGSPRQDQASSWHGTHVAGIIGARQDGQGVDGVAPDVKIEPIRVLGKCGGTSVDIAAGITWASGGDVPGLPRNEHPAQVINMSLGGGALQCPRVYQDAIDAAIARGTTIVVAAGNEHTDARRATPANCKGVITVGATGPRGEQSSYSNYGPRVDLSAPGGNGWGESQILSAANQSHFRPDGKPNFIHMNGTSQATPHVAGVAALLKSQFPNMTPEQVKSALLGSVKPVQSCQVGGCGKGILNAPGALREAARIMKQRLKDAPAPSEPVSEGNEKVEKPGKPEPTPKPAPEPTPAPVPVDDVKKPEPTESTPYVRTTVRMDKTWLKGNEKAILTVAGLTAGEEAVVYVDNFNNPIGKLTIDANGTRRATFIPGNSLSYGFHVIYVKGQTSQKIAGVRFYSNNR</sequence>
<proteinExistence type="inferred from homology"/>
<dbReference type="STRING" id="644284.Arch_0580"/>
<feature type="chain" id="PRO_5039527434" evidence="12">
    <location>
        <begin position="27"/>
        <end position="640"/>
    </location>
</feature>
<protein>
    <submittedName>
        <fullName evidence="14">Peptidase S8 and S53 subtilisin kexin sedolisin</fullName>
    </submittedName>
</protein>